<gene>
    <name evidence="2" type="ORF">ABID08_006150</name>
</gene>
<dbReference type="Proteomes" id="UP001549077">
    <property type="component" value="Unassembled WGS sequence"/>
</dbReference>
<name>A0ABV2MQM2_9HYPH</name>
<dbReference type="EMBL" id="JBEPMY010000036">
    <property type="protein sequence ID" value="MET3758766.1"/>
    <property type="molecule type" value="Genomic_DNA"/>
</dbReference>
<protein>
    <recommendedName>
        <fullName evidence="1">Polysaccharide pyruvyl transferase domain-containing protein</fullName>
    </recommendedName>
</protein>
<evidence type="ECO:0000313" key="2">
    <source>
        <dbReference type="EMBL" id="MET3758766.1"/>
    </source>
</evidence>
<reference evidence="2 3" key="1">
    <citation type="submission" date="2024-06" db="EMBL/GenBank/DDBJ databases">
        <title>Genomic Encyclopedia of Type Strains, Phase IV (KMG-IV): sequencing the most valuable type-strain genomes for metagenomic binning, comparative biology and taxonomic classification.</title>
        <authorList>
            <person name="Goeker M."/>
        </authorList>
    </citation>
    <scope>NUCLEOTIDE SEQUENCE [LARGE SCALE GENOMIC DNA]</scope>
    <source>
        <strain evidence="2 3">DSM 29288</strain>
    </source>
</reference>
<dbReference type="RefSeq" id="WP_168301449.1">
    <property type="nucleotide sequence ID" value="NZ_CP071604.1"/>
</dbReference>
<feature type="domain" description="Polysaccharide pyruvyl transferase" evidence="1">
    <location>
        <begin position="21"/>
        <end position="294"/>
    </location>
</feature>
<evidence type="ECO:0000259" key="1">
    <source>
        <dbReference type="Pfam" id="PF04230"/>
    </source>
</evidence>
<proteinExistence type="predicted"/>
<dbReference type="GeneID" id="91147218"/>
<sequence>MVAVLSPFLVPPSIRHQKKVNYGDGFILRAIERQVGRFSPSATFSPRVPLGDYDFAQLQLHRYVILAGANQLKDDFAPIAKMKASTLRKSNLVFIPFGIGLHGEAGFNEGFTENAREILSIMHERIEYSSWRCPLTTGLLNTALPALREQALMTCCPVVMDRPLLDGSRFERNLSTIAVTITDRGDFWDRETPILKEVAELFPNKRRVLVFHQDFDPPSAFEPLADRLTIPLGSQKIKTSRHVRRLARQLGYEILIANDVDTLLAFYEHVDLHVGSRLHAHLHMLSQNKWSFLIKVDERSTGIASALGFELINAGQLNRHLDTDLEVVRTSAQACKLVMQRFVDAIPGRP</sequence>
<evidence type="ECO:0000313" key="3">
    <source>
        <dbReference type="Proteomes" id="UP001549077"/>
    </source>
</evidence>
<dbReference type="InterPro" id="IPR007345">
    <property type="entry name" value="Polysacch_pyruvyl_Trfase"/>
</dbReference>
<comment type="caution">
    <text evidence="2">The sequence shown here is derived from an EMBL/GenBank/DDBJ whole genome shotgun (WGS) entry which is preliminary data.</text>
</comment>
<keyword evidence="3" id="KW-1185">Reference proteome</keyword>
<organism evidence="2 3">
    <name type="scientific">Rhizobium binae</name>
    <dbReference type="NCBI Taxonomy" id="1138190"/>
    <lineage>
        <taxon>Bacteria</taxon>
        <taxon>Pseudomonadati</taxon>
        <taxon>Pseudomonadota</taxon>
        <taxon>Alphaproteobacteria</taxon>
        <taxon>Hyphomicrobiales</taxon>
        <taxon>Rhizobiaceae</taxon>
        <taxon>Rhizobium/Agrobacterium group</taxon>
        <taxon>Rhizobium</taxon>
    </lineage>
</organism>
<accession>A0ABV2MQM2</accession>
<dbReference type="Pfam" id="PF04230">
    <property type="entry name" value="PS_pyruv_trans"/>
    <property type="match status" value="1"/>
</dbReference>